<dbReference type="InterPro" id="IPR029479">
    <property type="entry name" value="Nitroreductase"/>
</dbReference>
<feature type="domain" description="Nitroreductase" evidence="7">
    <location>
        <begin position="48"/>
        <end position="199"/>
    </location>
</feature>
<keyword evidence="3" id="KW-0285">Flavoprotein</keyword>
<dbReference type="SUPFAM" id="SSF55469">
    <property type="entry name" value="FMN-dependent nitroreductase-like"/>
    <property type="match status" value="1"/>
</dbReference>
<keyword evidence="4" id="KW-0288">FMN</keyword>
<evidence type="ECO:0000256" key="6">
    <source>
        <dbReference type="SAM" id="SignalP"/>
    </source>
</evidence>
<proteinExistence type="inferred from homology"/>
<gene>
    <name evidence="8" type="ORF">IAC54_06385</name>
</gene>
<comment type="caution">
    <text evidence="8">The sequence shown here is derived from an EMBL/GenBank/DDBJ whole genome shotgun (WGS) entry which is preliminary data.</text>
</comment>
<evidence type="ECO:0000256" key="2">
    <source>
        <dbReference type="ARBA" id="ARBA00007118"/>
    </source>
</evidence>
<evidence type="ECO:0000256" key="1">
    <source>
        <dbReference type="ARBA" id="ARBA00001917"/>
    </source>
</evidence>
<name>A0A9D9E514_9BACT</name>
<dbReference type="AlphaFoldDB" id="A0A9D9E514"/>
<dbReference type="EMBL" id="JADIMW010000068">
    <property type="protein sequence ID" value="MBO8438508.1"/>
    <property type="molecule type" value="Genomic_DNA"/>
</dbReference>
<dbReference type="GO" id="GO:0016491">
    <property type="term" value="F:oxidoreductase activity"/>
    <property type="evidence" value="ECO:0007669"/>
    <property type="project" value="UniProtKB-KW"/>
</dbReference>
<evidence type="ECO:0000256" key="3">
    <source>
        <dbReference type="ARBA" id="ARBA00022630"/>
    </source>
</evidence>
<dbReference type="Pfam" id="PF00881">
    <property type="entry name" value="Nitroreductase"/>
    <property type="match status" value="1"/>
</dbReference>
<sequence>MKKRVSCKISMIAAVLIASIITGCSGTEGCGTDADKAAADKNEVIETIMSRRSVRKYKPVPVNRDTMDLILTCGINAPNGQNKQSWEIRVVDNAEFINGVTELYKKQNPKVAEDTTFVNMFRNAPTVVFIANDPSYGMSQIDCGLLGENMILSAWSMGIGSCCLGGPAAFMKSDAAAEYLKKLSFSEGYQLLYCIGFGYPDEAPAAKPRKADKIKYIE</sequence>
<dbReference type="Gene3D" id="3.40.109.10">
    <property type="entry name" value="NADH Oxidase"/>
    <property type="match status" value="1"/>
</dbReference>
<evidence type="ECO:0000313" key="8">
    <source>
        <dbReference type="EMBL" id="MBO8438508.1"/>
    </source>
</evidence>
<dbReference type="PANTHER" id="PTHR43673">
    <property type="entry name" value="NAD(P)H NITROREDUCTASE YDGI-RELATED"/>
    <property type="match status" value="1"/>
</dbReference>
<evidence type="ECO:0000313" key="9">
    <source>
        <dbReference type="Proteomes" id="UP000823636"/>
    </source>
</evidence>
<dbReference type="PROSITE" id="PS51257">
    <property type="entry name" value="PROKAR_LIPOPROTEIN"/>
    <property type="match status" value="1"/>
</dbReference>
<evidence type="ECO:0000256" key="5">
    <source>
        <dbReference type="ARBA" id="ARBA00023002"/>
    </source>
</evidence>
<organism evidence="8 9">
    <name type="scientific">Candidatus Caccoplasma merdipullorum</name>
    <dbReference type="NCBI Taxonomy" id="2840718"/>
    <lineage>
        <taxon>Bacteria</taxon>
        <taxon>Pseudomonadati</taxon>
        <taxon>Bacteroidota</taxon>
        <taxon>Bacteroidia</taxon>
        <taxon>Bacteroidales</taxon>
        <taxon>Bacteroidaceae</taxon>
        <taxon>Bacteroidaceae incertae sedis</taxon>
        <taxon>Candidatus Caccoplasma</taxon>
    </lineage>
</organism>
<evidence type="ECO:0000256" key="4">
    <source>
        <dbReference type="ARBA" id="ARBA00022643"/>
    </source>
</evidence>
<keyword evidence="6" id="KW-0732">Signal</keyword>
<dbReference type="InterPro" id="IPR000415">
    <property type="entry name" value="Nitroreductase-like"/>
</dbReference>
<dbReference type="CDD" id="cd02136">
    <property type="entry name" value="PnbA_NfnB-like"/>
    <property type="match status" value="1"/>
</dbReference>
<protein>
    <submittedName>
        <fullName evidence="8">Nitroreductase</fullName>
    </submittedName>
</protein>
<feature type="chain" id="PRO_5038833280" evidence="6">
    <location>
        <begin position="27"/>
        <end position="218"/>
    </location>
</feature>
<comment type="cofactor">
    <cofactor evidence="1">
        <name>FMN</name>
        <dbReference type="ChEBI" id="CHEBI:58210"/>
    </cofactor>
</comment>
<keyword evidence="5" id="KW-0560">Oxidoreductase</keyword>
<comment type="similarity">
    <text evidence="2">Belongs to the nitroreductase family.</text>
</comment>
<feature type="signal peptide" evidence="6">
    <location>
        <begin position="1"/>
        <end position="26"/>
    </location>
</feature>
<evidence type="ECO:0000259" key="7">
    <source>
        <dbReference type="Pfam" id="PF00881"/>
    </source>
</evidence>
<dbReference type="PANTHER" id="PTHR43673:SF2">
    <property type="entry name" value="NITROREDUCTASE"/>
    <property type="match status" value="1"/>
</dbReference>
<reference evidence="8" key="1">
    <citation type="submission" date="2020-10" db="EMBL/GenBank/DDBJ databases">
        <authorList>
            <person name="Gilroy R."/>
        </authorList>
    </citation>
    <scope>NUCLEOTIDE SEQUENCE</scope>
    <source>
        <strain evidence="8">G3-4614</strain>
    </source>
</reference>
<accession>A0A9D9E514</accession>
<dbReference type="Proteomes" id="UP000823636">
    <property type="component" value="Unassembled WGS sequence"/>
</dbReference>
<reference evidence="8" key="2">
    <citation type="journal article" date="2021" name="PeerJ">
        <title>Extensive microbial diversity within the chicken gut microbiome revealed by metagenomics and culture.</title>
        <authorList>
            <person name="Gilroy R."/>
            <person name="Ravi A."/>
            <person name="Getino M."/>
            <person name="Pursley I."/>
            <person name="Horton D.L."/>
            <person name="Alikhan N.F."/>
            <person name="Baker D."/>
            <person name="Gharbi K."/>
            <person name="Hall N."/>
            <person name="Watson M."/>
            <person name="Adriaenssens E.M."/>
            <person name="Foster-Nyarko E."/>
            <person name="Jarju S."/>
            <person name="Secka A."/>
            <person name="Antonio M."/>
            <person name="Oren A."/>
            <person name="Chaudhuri R.R."/>
            <person name="La Ragione R."/>
            <person name="Hildebrand F."/>
            <person name="Pallen M.J."/>
        </authorList>
    </citation>
    <scope>NUCLEOTIDE SEQUENCE</scope>
    <source>
        <strain evidence="8">G3-4614</strain>
    </source>
</reference>